<gene>
    <name evidence="2" type="ORF">MQH31_13995</name>
</gene>
<feature type="compositionally biased region" description="Pro residues" evidence="1">
    <location>
        <begin position="191"/>
        <end position="200"/>
    </location>
</feature>
<proteinExistence type="predicted"/>
<dbReference type="RefSeq" id="WP_243012545.1">
    <property type="nucleotide sequence ID" value="NZ_JALGAR010000003.1"/>
</dbReference>
<comment type="caution">
    <text evidence="2">The sequence shown here is derived from an EMBL/GenBank/DDBJ whole genome shotgun (WGS) entry which is preliminary data.</text>
</comment>
<keyword evidence="3" id="KW-1185">Reference proteome</keyword>
<evidence type="ECO:0000313" key="3">
    <source>
        <dbReference type="Proteomes" id="UP001165341"/>
    </source>
</evidence>
<organism evidence="2 3">
    <name type="scientific">Cryobacterium zhongshanensis</name>
    <dbReference type="NCBI Taxonomy" id="2928153"/>
    <lineage>
        <taxon>Bacteria</taxon>
        <taxon>Bacillati</taxon>
        <taxon>Actinomycetota</taxon>
        <taxon>Actinomycetes</taxon>
        <taxon>Micrococcales</taxon>
        <taxon>Microbacteriaceae</taxon>
        <taxon>Cryobacterium</taxon>
    </lineage>
</organism>
<feature type="region of interest" description="Disordered" evidence="1">
    <location>
        <begin position="151"/>
        <end position="200"/>
    </location>
</feature>
<dbReference type="Proteomes" id="UP001165341">
    <property type="component" value="Unassembled WGS sequence"/>
</dbReference>
<dbReference type="EMBL" id="JALGAR010000003">
    <property type="protein sequence ID" value="MCI4658920.1"/>
    <property type="molecule type" value="Genomic_DNA"/>
</dbReference>
<dbReference type="AlphaFoldDB" id="A0AA41QX23"/>
<name>A0AA41QX23_9MICO</name>
<evidence type="ECO:0000313" key="2">
    <source>
        <dbReference type="EMBL" id="MCI4658920.1"/>
    </source>
</evidence>
<reference evidence="2" key="1">
    <citation type="submission" date="2022-03" db="EMBL/GenBank/DDBJ databases">
        <title>Cryobacterium sp. nov. strain ZS14-85, isolated from Antarctic soil.</title>
        <authorList>
            <person name="Li J."/>
            <person name="Niu G."/>
        </authorList>
    </citation>
    <scope>NUCLEOTIDE SEQUENCE</scope>
    <source>
        <strain evidence="2">ZS14-85</strain>
    </source>
</reference>
<accession>A0AA41QX23</accession>
<protein>
    <submittedName>
        <fullName evidence="2">Uncharacterized protein</fullName>
    </submittedName>
</protein>
<evidence type="ECO:0000256" key="1">
    <source>
        <dbReference type="SAM" id="MobiDB-lite"/>
    </source>
</evidence>
<sequence length="200" mass="21001">MPPSQLKACLGLTGLVAEEPLGPGVQLVTGVAAGPVTITLDSLPAAPARPETGWEDIAEFSVEVRDGPLQLLGHFDDPEASAPRLDEQGAGTYRIRVYGRGRDTAYDATLSEPTEEYLVISWLAPAAAPQTIAAGSTTSAGWIESTRHHLERGTTWKVETGGPAEAGLAAREQRSRAESSLRAAAAKDTAPRPPTETPPN</sequence>